<feature type="compositionally biased region" description="Acidic residues" evidence="1">
    <location>
        <begin position="220"/>
        <end position="259"/>
    </location>
</feature>
<feature type="region of interest" description="Disordered" evidence="1">
    <location>
        <begin position="340"/>
        <end position="367"/>
    </location>
</feature>
<dbReference type="Proteomes" id="UP000887226">
    <property type="component" value="Unassembled WGS sequence"/>
</dbReference>
<dbReference type="PANTHER" id="PTHR21561:SF12">
    <property type="entry name" value="INO80 COMPLEX SUBUNIT B"/>
    <property type="match status" value="1"/>
</dbReference>
<reference evidence="3" key="1">
    <citation type="journal article" date="2021" name="IMA Fungus">
        <title>Genomic characterization of three marine fungi, including Emericellopsis atlantica sp. nov. with signatures of a generalist lifestyle and marine biomass degradation.</title>
        <authorList>
            <person name="Hagestad O.C."/>
            <person name="Hou L."/>
            <person name="Andersen J.H."/>
            <person name="Hansen E.H."/>
            <person name="Altermark B."/>
            <person name="Li C."/>
            <person name="Kuhnert E."/>
            <person name="Cox R.J."/>
            <person name="Crous P.W."/>
            <person name="Spatafora J.W."/>
            <person name="Lail K."/>
            <person name="Amirebrahimi M."/>
            <person name="Lipzen A."/>
            <person name="Pangilinan J."/>
            <person name="Andreopoulos W."/>
            <person name="Hayes R.D."/>
            <person name="Ng V."/>
            <person name="Grigoriev I.V."/>
            <person name="Jackson S.A."/>
            <person name="Sutton T.D.S."/>
            <person name="Dobson A.D.W."/>
            <person name="Rama T."/>
        </authorList>
    </citation>
    <scope>NUCLEOTIDE SEQUENCE</scope>
    <source>
        <strain evidence="3">TRa3180A</strain>
    </source>
</reference>
<evidence type="ECO:0000313" key="3">
    <source>
        <dbReference type="EMBL" id="KAG9248976.1"/>
    </source>
</evidence>
<feature type="region of interest" description="Disordered" evidence="1">
    <location>
        <begin position="1"/>
        <end position="21"/>
    </location>
</feature>
<feature type="region of interest" description="Disordered" evidence="1">
    <location>
        <begin position="114"/>
        <end position="295"/>
    </location>
</feature>
<dbReference type="GO" id="GO:0006338">
    <property type="term" value="P:chromatin remodeling"/>
    <property type="evidence" value="ECO:0007669"/>
    <property type="project" value="InterPro"/>
</dbReference>
<gene>
    <name evidence="3" type="ORF">BJ878DRAFT_485649</name>
</gene>
<dbReference type="AlphaFoldDB" id="A0A9P7ZBZ1"/>
<feature type="domain" description="INO80 complex subunit B-like conserved region" evidence="2">
    <location>
        <begin position="309"/>
        <end position="392"/>
    </location>
</feature>
<feature type="compositionally biased region" description="Basic and acidic residues" evidence="1">
    <location>
        <begin position="208"/>
        <end position="219"/>
    </location>
</feature>
<protein>
    <submittedName>
        <fullName evidence="3">PAPA-1-like conserved region-domain-containing protein</fullName>
    </submittedName>
</protein>
<proteinExistence type="predicted"/>
<evidence type="ECO:0000256" key="1">
    <source>
        <dbReference type="SAM" id="MobiDB-lite"/>
    </source>
</evidence>
<accession>A0A9P7ZBZ1</accession>
<dbReference type="PANTHER" id="PTHR21561">
    <property type="entry name" value="INO80 COMPLEX SUBUNIT B"/>
    <property type="match status" value="1"/>
</dbReference>
<evidence type="ECO:0000259" key="2">
    <source>
        <dbReference type="SMART" id="SM01406"/>
    </source>
</evidence>
<feature type="region of interest" description="Disordered" evidence="1">
    <location>
        <begin position="36"/>
        <end position="97"/>
    </location>
</feature>
<sequence>MATKSERPGKKIRKLSTDSEGAEEVALGYDWADGARQTGSAEAKPRKAEVARPRRNVSDNIAIATVQRGPPTEKSNSPESMRLTVKTSSNKLREATRAPILPGTAIAISSRETLDGGEILEGKRARNVKKSYVLPESDDEDEEMEDVEDEDVEGESEEEEDEMDDDGLGEEDADGDIDLNAPPPPPVIKITKARPGAITTTVKPPTNVDHKTVVQKEMEAVSDDEELSDLDSVEEVDEEGELQDAEGEDDDIELGDSDDGTPGMGSRKSTPDLGKLTKRQRARFDEGGENELMALPDEVQVKKHFTAEEVAMRRTEMARRRKNLSEKRNEEEKMETINKLLKKQAPKTNARRSGFNPTAANGSPELEQKPDALFVRHFSNKYGNYIGVPEEWMDSPIGAVFQGGVKQAPKGTGGRLIEEFA</sequence>
<dbReference type="InterPro" id="IPR006880">
    <property type="entry name" value="INO80B_C"/>
</dbReference>
<organism evidence="3 4">
    <name type="scientific">Calycina marina</name>
    <dbReference type="NCBI Taxonomy" id="1763456"/>
    <lineage>
        <taxon>Eukaryota</taxon>
        <taxon>Fungi</taxon>
        <taxon>Dikarya</taxon>
        <taxon>Ascomycota</taxon>
        <taxon>Pezizomycotina</taxon>
        <taxon>Leotiomycetes</taxon>
        <taxon>Helotiales</taxon>
        <taxon>Pezizellaceae</taxon>
        <taxon>Calycina</taxon>
    </lineage>
</organism>
<dbReference type="GO" id="GO:0031011">
    <property type="term" value="C:Ino80 complex"/>
    <property type="evidence" value="ECO:0007669"/>
    <property type="project" value="InterPro"/>
</dbReference>
<dbReference type="InterPro" id="IPR029523">
    <property type="entry name" value="INO80B/Ies2"/>
</dbReference>
<feature type="compositionally biased region" description="Basic and acidic residues" evidence="1">
    <location>
        <begin position="43"/>
        <end position="52"/>
    </location>
</feature>
<dbReference type="Pfam" id="PF04795">
    <property type="entry name" value="PAPA-1"/>
    <property type="match status" value="1"/>
</dbReference>
<comment type="caution">
    <text evidence="3">The sequence shown here is derived from an EMBL/GenBank/DDBJ whole genome shotgun (WGS) entry which is preliminary data.</text>
</comment>
<dbReference type="OrthoDB" id="2021186at2759"/>
<dbReference type="SMART" id="SM01406">
    <property type="entry name" value="PAPA-1"/>
    <property type="match status" value="1"/>
</dbReference>
<dbReference type="EMBL" id="MU253740">
    <property type="protein sequence ID" value="KAG9248976.1"/>
    <property type="molecule type" value="Genomic_DNA"/>
</dbReference>
<keyword evidence="4" id="KW-1185">Reference proteome</keyword>
<evidence type="ECO:0000313" key="4">
    <source>
        <dbReference type="Proteomes" id="UP000887226"/>
    </source>
</evidence>
<name>A0A9P7ZBZ1_9HELO</name>
<feature type="compositionally biased region" description="Acidic residues" evidence="1">
    <location>
        <begin position="136"/>
        <end position="177"/>
    </location>
</feature>
<feature type="compositionally biased region" description="Polar residues" evidence="1">
    <location>
        <begin position="73"/>
        <end position="90"/>
    </location>
</feature>